<keyword evidence="1" id="KW-0812">Transmembrane</keyword>
<evidence type="ECO:0000313" key="3">
    <source>
        <dbReference type="Proteomes" id="UP000464178"/>
    </source>
</evidence>
<feature type="transmembrane region" description="Helical" evidence="1">
    <location>
        <begin position="54"/>
        <end position="74"/>
    </location>
</feature>
<protein>
    <submittedName>
        <fullName evidence="2">Marine sediment metagenome DNA, contig: S01H1_S17563</fullName>
    </submittedName>
</protein>
<dbReference type="Gene3D" id="2.40.50.140">
    <property type="entry name" value="Nucleic acid-binding proteins"/>
    <property type="match status" value="1"/>
</dbReference>
<dbReference type="EMBL" id="LR593886">
    <property type="protein sequence ID" value="VTS03041.1"/>
    <property type="molecule type" value="Genomic_DNA"/>
</dbReference>
<gene>
    <name evidence="2" type="ORF">SOIL9_73150</name>
</gene>
<proteinExistence type="predicted"/>
<dbReference type="Proteomes" id="UP000464178">
    <property type="component" value="Chromosome"/>
</dbReference>
<dbReference type="InterPro" id="IPR012340">
    <property type="entry name" value="NA-bd_OB-fold"/>
</dbReference>
<organism evidence="2 3">
    <name type="scientific">Gemmata massiliana</name>
    <dbReference type="NCBI Taxonomy" id="1210884"/>
    <lineage>
        <taxon>Bacteria</taxon>
        <taxon>Pseudomonadati</taxon>
        <taxon>Planctomycetota</taxon>
        <taxon>Planctomycetia</taxon>
        <taxon>Gemmatales</taxon>
        <taxon>Gemmataceae</taxon>
        <taxon>Gemmata</taxon>
    </lineage>
</organism>
<evidence type="ECO:0000313" key="2">
    <source>
        <dbReference type="EMBL" id="VTS03041.1"/>
    </source>
</evidence>
<reference evidence="2 3" key="1">
    <citation type="submission" date="2019-05" db="EMBL/GenBank/DDBJ databases">
        <authorList>
            <consortium name="Science for Life Laboratories"/>
        </authorList>
    </citation>
    <scope>NUCLEOTIDE SEQUENCE [LARGE SCALE GENOMIC DNA]</scope>
    <source>
        <strain evidence="2">Soil9</strain>
    </source>
</reference>
<keyword evidence="1" id="KW-0472">Membrane</keyword>
<evidence type="ECO:0000256" key="1">
    <source>
        <dbReference type="SAM" id="Phobius"/>
    </source>
</evidence>
<dbReference type="KEGG" id="gms:SOIL9_73150"/>
<name>A0A6P2DME9_9BACT</name>
<accession>A0A6P2DME9</accession>
<dbReference type="RefSeq" id="WP_162672912.1">
    <property type="nucleotide sequence ID" value="NZ_LR593886.1"/>
</dbReference>
<feature type="transmembrane region" description="Helical" evidence="1">
    <location>
        <begin position="86"/>
        <end position="104"/>
    </location>
</feature>
<sequence length="187" mass="19364">METVFLVCAITGGTLVVCLLVAGMIGFGGDHDTDHDTGHETTHDGPHEKGVGNWFFGMLSVRTLTSALLFFGLGGLTARYYGADDLAAFGAALGSGAATFYLVATAMNALKQLKADGTVRVERAVGCTGTVYLRVPAAKEGSGKVHLMLQNRTVECQALTAGNELATGKPIKVVAVISSDTVEVEAA</sequence>
<dbReference type="AlphaFoldDB" id="A0A6P2DME9"/>
<keyword evidence="3" id="KW-1185">Reference proteome</keyword>
<feature type="transmembrane region" description="Helical" evidence="1">
    <location>
        <begin position="5"/>
        <end position="27"/>
    </location>
</feature>
<keyword evidence="1" id="KW-1133">Transmembrane helix</keyword>